<evidence type="ECO:0000313" key="3">
    <source>
        <dbReference type="Proteomes" id="UP001298424"/>
    </source>
</evidence>
<sequence>MKKSGLLLALLLAVAPMAQALDASDQGEYQIVRVDGTLGTMQMKLFRQGKQWMMDGRQLPETQWSEVCRATGECKLVDASSADVAEWKKTLPEDDADLQNARFNCIKNIAMGFCRIESKAQKRIYIMFALVRGTPQPIVLHRLK</sequence>
<dbReference type="RefSeq" id="WP_238745680.1">
    <property type="nucleotide sequence ID" value="NZ_JAKOOW010000008.1"/>
</dbReference>
<keyword evidence="3" id="KW-1185">Reference proteome</keyword>
<comment type="caution">
    <text evidence="2">The sequence shown here is derived from an EMBL/GenBank/DDBJ whole genome shotgun (WGS) entry which is preliminary data.</text>
</comment>
<feature type="chain" id="PRO_5047489249" evidence="1">
    <location>
        <begin position="21"/>
        <end position="144"/>
    </location>
</feature>
<evidence type="ECO:0000313" key="2">
    <source>
        <dbReference type="EMBL" id="MCG6503375.1"/>
    </source>
</evidence>
<evidence type="ECO:0000256" key="1">
    <source>
        <dbReference type="SAM" id="SignalP"/>
    </source>
</evidence>
<feature type="signal peptide" evidence="1">
    <location>
        <begin position="1"/>
        <end position="20"/>
    </location>
</feature>
<gene>
    <name evidence="2" type="ORF">MB824_02550</name>
</gene>
<keyword evidence="1" id="KW-0732">Signal</keyword>
<protein>
    <submittedName>
        <fullName evidence="2">Uncharacterized protein</fullName>
    </submittedName>
</protein>
<accession>A0ABS9NL31</accession>
<reference evidence="2 3" key="1">
    <citation type="submission" date="2022-02" db="EMBL/GenBank/DDBJ databases">
        <title>Genome sequence data of Kingella unionensis sp. nov. strain CICC 24913 (CCUG 75125).</title>
        <authorList>
            <person name="Xiao M."/>
        </authorList>
    </citation>
    <scope>NUCLEOTIDE SEQUENCE [LARGE SCALE GENOMIC DNA]</scope>
    <source>
        <strain evidence="2 3">CICC 24913</strain>
    </source>
</reference>
<dbReference type="EMBL" id="JAKOOW010000008">
    <property type="protein sequence ID" value="MCG6503375.1"/>
    <property type="molecule type" value="Genomic_DNA"/>
</dbReference>
<organism evidence="2 3">
    <name type="scientific">Kingella pumchi</name>
    <dbReference type="NCBI Taxonomy" id="2779506"/>
    <lineage>
        <taxon>Bacteria</taxon>
        <taxon>Pseudomonadati</taxon>
        <taxon>Pseudomonadota</taxon>
        <taxon>Betaproteobacteria</taxon>
        <taxon>Neisseriales</taxon>
        <taxon>Neisseriaceae</taxon>
        <taxon>Kingella</taxon>
    </lineage>
</organism>
<name>A0ABS9NL31_9NEIS</name>
<dbReference type="Proteomes" id="UP001298424">
    <property type="component" value="Unassembled WGS sequence"/>
</dbReference>
<proteinExistence type="predicted"/>